<proteinExistence type="predicted"/>
<organism evidence="1 2">
    <name type="scientific">Acorus calamus</name>
    <name type="common">Sweet flag</name>
    <dbReference type="NCBI Taxonomy" id="4465"/>
    <lineage>
        <taxon>Eukaryota</taxon>
        <taxon>Viridiplantae</taxon>
        <taxon>Streptophyta</taxon>
        <taxon>Embryophyta</taxon>
        <taxon>Tracheophyta</taxon>
        <taxon>Spermatophyta</taxon>
        <taxon>Magnoliopsida</taxon>
        <taxon>Liliopsida</taxon>
        <taxon>Acoraceae</taxon>
        <taxon>Acorus</taxon>
    </lineage>
</organism>
<accession>A0AAV9EWB6</accession>
<name>A0AAV9EWB6_ACOCL</name>
<keyword evidence="2" id="KW-1185">Reference proteome</keyword>
<comment type="caution">
    <text evidence="1">The sequence shown here is derived from an EMBL/GenBank/DDBJ whole genome shotgun (WGS) entry which is preliminary data.</text>
</comment>
<evidence type="ECO:0000313" key="1">
    <source>
        <dbReference type="EMBL" id="KAK1318036.1"/>
    </source>
</evidence>
<reference evidence="1" key="1">
    <citation type="journal article" date="2023" name="Nat. Commun.">
        <title>Diploid and tetraploid genomes of Acorus and the evolution of monocots.</title>
        <authorList>
            <person name="Ma L."/>
            <person name="Liu K.W."/>
            <person name="Li Z."/>
            <person name="Hsiao Y.Y."/>
            <person name="Qi Y."/>
            <person name="Fu T."/>
            <person name="Tang G.D."/>
            <person name="Zhang D."/>
            <person name="Sun W.H."/>
            <person name="Liu D.K."/>
            <person name="Li Y."/>
            <person name="Chen G.Z."/>
            <person name="Liu X.D."/>
            <person name="Liao X.Y."/>
            <person name="Jiang Y.T."/>
            <person name="Yu X."/>
            <person name="Hao Y."/>
            <person name="Huang J."/>
            <person name="Zhao X.W."/>
            <person name="Ke S."/>
            <person name="Chen Y.Y."/>
            <person name="Wu W.L."/>
            <person name="Hsu J.L."/>
            <person name="Lin Y.F."/>
            <person name="Huang M.D."/>
            <person name="Li C.Y."/>
            <person name="Huang L."/>
            <person name="Wang Z.W."/>
            <person name="Zhao X."/>
            <person name="Zhong W.Y."/>
            <person name="Peng D.H."/>
            <person name="Ahmad S."/>
            <person name="Lan S."/>
            <person name="Zhang J.S."/>
            <person name="Tsai W.C."/>
            <person name="Van de Peer Y."/>
            <person name="Liu Z.J."/>
        </authorList>
    </citation>
    <scope>NUCLEOTIDE SEQUENCE</scope>
    <source>
        <strain evidence="1">CP</strain>
    </source>
</reference>
<dbReference type="Proteomes" id="UP001180020">
    <property type="component" value="Unassembled WGS sequence"/>
</dbReference>
<dbReference type="AlphaFoldDB" id="A0AAV9EWB6"/>
<sequence length="59" mass="6810">MGREASYFINITCVSEWIPTTSEFTEVGVKFKQKEIILNWLSSEEEATHLFNQLGMEVP</sequence>
<protein>
    <submittedName>
        <fullName evidence="1">Uncharacterized protein</fullName>
    </submittedName>
</protein>
<dbReference type="EMBL" id="JAUJYO010000004">
    <property type="protein sequence ID" value="KAK1318036.1"/>
    <property type="molecule type" value="Genomic_DNA"/>
</dbReference>
<gene>
    <name evidence="1" type="ORF">QJS10_CPB04g00984</name>
</gene>
<reference evidence="1" key="2">
    <citation type="submission" date="2023-06" db="EMBL/GenBank/DDBJ databases">
        <authorList>
            <person name="Ma L."/>
            <person name="Liu K.-W."/>
            <person name="Li Z."/>
            <person name="Hsiao Y.-Y."/>
            <person name="Qi Y."/>
            <person name="Fu T."/>
            <person name="Tang G."/>
            <person name="Zhang D."/>
            <person name="Sun W.-H."/>
            <person name="Liu D.-K."/>
            <person name="Li Y."/>
            <person name="Chen G.-Z."/>
            <person name="Liu X.-D."/>
            <person name="Liao X.-Y."/>
            <person name="Jiang Y.-T."/>
            <person name="Yu X."/>
            <person name="Hao Y."/>
            <person name="Huang J."/>
            <person name="Zhao X.-W."/>
            <person name="Ke S."/>
            <person name="Chen Y.-Y."/>
            <person name="Wu W.-L."/>
            <person name="Hsu J.-L."/>
            <person name="Lin Y.-F."/>
            <person name="Huang M.-D."/>
            <person name="Li C.-Y."/>
            <person name="Huang L."/>
            <person name="Wang Z.-W."/>
            <person name="Zhao X."/>
            <person name="Zhong W.-Y."/>
            <person name="Peng D.-H."/>
            <person name="Ahmad S."/>
            <person name="Lan S."/>
            <person name="Zhang J.-S."/>
            <person name="Tsai W.-C."/>
            <person name="Van De Peer Y."/>
            <person name="Liu Z.-J."/>
        </authorList>
    </citation>
    <scope>NUCLEOTIDE SEQUENCE</scope>
    <source>
        <strain evidence="1">CP</strain>
        <tissue evidence="1">Leaves</tissue>
    </source>
</reference>
<evidence type="ECO:0000313" key="2">
    <source>
        <dbReference type="Proteomes" id="UP001180020"/>
    </source>
</evidence>